<evidence type="ECO:0000313" key="2">
    <source>
        <dbReference type="Proteomes" id="UP001199816"/>
    </source>
</evidence>
<proteinExistence type="predicted"/>
<protein>
    <submittedName>
        <fullName evidence="1">Uncharacterized protein</fullName>
    </submittedName>
</protein>
<reference evidence="1 2" key="1">
    <citation type="submission" date="2021-11" db="EMBL/GenBank/DDBJ databases">
        <title>Genomic of Niabella pedocola.</title>
        <authorList>
            <person name="Wu T."/>
        </authorList>
    </citation>
    <scope>NUCLEOTIDE SEQUENCE [LARGE SCALE GENOMIC DNA]</scope>
    <source>
        <strain evidence="1 2">JCM 31011</strain>
    </source>
</reference>
<keyword evidence="2" id="KW-1185">Reference proteome</keyword>
<evidence type="ECO:0000313" key="1">
    <source>
        <dbReference type="EMBL" id="MCD2424340.1"/>
    </source>
</evidence>
<dbReference type="EMBL" id="JAJNEC010000005">
    <property type="protein sequence ID" value="MCD2424340.1"/>
    <property type="molecule type" value="Genomic_DNA"/>
</dbReference>
<dbReference type="Proteomes" id="UP001199816">
    <property type="component" value="Unassembled WGS sequence"/>
</dbReference>
<organism evidence="1 2">
    <name type="scientific">Niabella pedocola</name>
    <dbReference type="NCBI Taxonomy" id="1752077"/>
    <lineage>
        <taxon>Bacteria</taxon>
        <taxon>Pseudomonadati</taxon>
        <taxon>Bacteroidota</taxon>
        <taxon>Chitinophagia</taxon>
        <taxon>Chitinophagales</taxon>
        <taxon>Chitinophagaceae</taxon>
        <taxon>Niabella</taxon>
    </lineage>
</organism>
<gene>
    <name evidence="1" type="ORF">LQ567_16290</name>
</gene>
<dbReference type="RefSeq" id="WP_223709500.1">
    <property type="nucleotide sequence ID" value="NZ_JAJNEC010000005.1"/>
</dbReference>
<accession>A0ABS8PTE1</accession>
<comment type="caution">
    <text evidence="1">The sequence shown here is derived from an EMBL/GenBank/DDBJ whole genome shotgun (WGS) entry which is preliminary data.</text>
</comment>
<sequence length="92" mass="10490">MTNNKITTAQIALLRKGDIIRRFPSNGAPEEQFDETCKENTDAFEIRSINLKNDMIELVTPSDSRVIFSSPGDISHLFIKSYNLVAQGIWWM</sequence>
<name>A0ABS8PTE1_9BACT</name>